<dbReference type="InterPro" id="IPR000994">
    <property type="entry name" value="Pept_M24"/>
</dbReference>
<comment type="catalytic activity">
    <reaction evidence="6 7">
        <text>Release of N-terminal amino acids, preferentially methionine, from peptides and arylamides.</text>
        <dbReference type="EC" id="3.4.11.18"/>
    </reaction>
</comment>
<dbReference type="Proteomes" id="UP001314796">
    <property type="component" value="Unassembled WGS sequence"/>
</dbReference>
<evidence type="ECO:0000256" key="7">
    <source>
        <dbReference type="RuleBase" id="RU003653"/>
    </source>
</evidence>
<evidence type="ECO:0000256" key="5">
    <source>
        <dbReference type="ARBA" id="ARBA00022801"/>
    </source>
</evidence>
<dbReference type="InterPro" id="IPR004027">
    <property type="entry name" value="SEC_C_motif"/>
</dbReference>
<feature type="binding site" evidence="6">
    <location>
        <position position="216"/>
    </location>
    <ligand>
        <name>substrate</name>
    </ligand>
</feature>
<dbReference type="Gene3D" id="3.90.230.10">
    <property type="entry name" value="Creatinase/methionine aminopeptidase superfamily"/>
    <property type="match status" value="1"/>
</dbReference>
<evidence type="ECO:0000313" key="10">
    <source>
        <dbReference type="Proteomes" id="UP001314796"/>
    </source>
</evidence>
<organism evidence="9 10">
    <name type="scientific">Alkaliphilus hydrothermalis</name>
    <dbReference type="NCBI Taxonomy" id="1482730"/>
    <lineage>
        <taxon>Bacteria</taxon>
        <taxon>Bacillati</taxon>
        <taxon>Bacillota</taxon>
        <taxon>Clostridia</taxon>
        <taxon>Peptostreptococcales</taxon>
        <taxon>Natronincolaceae</taxon>
        <taxon>Alkaliphilus</taxon>
    </lineage>
</organism>
<comment type="similarity">
    <text evidence="6">Belongs to the peptidase M24A family. Methionine aminopeptidase type 1 subfamily.</text>
</comment>
<protein>
    <recommendedName>
        <fullName evidence="6 7">Methionine aminopeptidase</fullName>
        <shortName evidence="6">MAP</shortName>
        <shortName evidence="6">MetAP</shortName>
        <ecNumber evidence="6 7">3.4.11.18</ecNumber>
    </recommendedName>
    <alternativeName>
        <fullName evidence="6">Peptidase M</fullName>
    </alternativeName>
</protein>
<dbReference type="InterPro" id="IPR001714">
    <property type="entry name" value="Pept_M24_MAP"/>
</dbReference>
<comment type="function">
    <text evidence="1 6">Removes the N-terminal methionine from nascent proteins. The N-terminal methionine is often cleaved when the second residue in the primary sequence is small and uncharged (Met-Ala-, Cys, Gly, Pro, Ser, Thr, or Val). Requires deformylation of the N(alpha)-formylated initiator methionine before it can be hydrolyzed.</text>
</comment>
<evidence type="ECO:0000259" key="8">
    <source>
        <dbReference type="Pfam" id="PF00557"/>
    </source>
</evidence>
<feature type="binding site" evidence="6">
    <location>
        <position position="135"/>
    </location>
    <ligand>
        <name>a divalent metal cation</name>
        <dbReference type="ChEBI" id="CHEBI:60240"/>
        <label>1</label>
    </ligand>
</feature>
<dbReference type="SUPFAM" id="SSF103642">
    <property type="entry name" value="Sec-C motif"/>
    <property type="match status" value="1"/>
</dbReference>
<dbReference type="Gene3D" id="3.10.450.50">
    <property type="match status" value="1"/>
</dbReference>
<dbReference type="EC" id="3.4.11.18" evidence="6 7"/>
<dbReference type="Pfam" id="PF02810">
    <property type="entry name" value="SEC-C"/>
    <property type="match status" value="1"/>
</dbReference>
<feature type="binding site" evidence="6">
    <location>
        <position position="146"/>
    </location>
    <ligand>
        <name>a divalent metal cation</name>
        <dbReference type="ChEBI" id="CHEBI:60240"/>
        <label>1</label>
    </ligand>
</feature>
<name>A0ABS2NRH4_9FIRM</name>
<comment type="subunit">
    <text evidence="6">Monomer.</text>
</comment>
<dbReference type="NCBIfam" id="NF008970">
    <property type="entry name" value="PRK12318.1"/>
    <property type="match status" value="1"/>
</dbReference>
<dbReference type="CDD" id="cd01086">
    <property type="entry name" value="MetAP1"/>
    <property type="match status" value="1"/>
</dbReference>
<dbReference type="NCBIfam" id="TIGR00500">
    <property type="entry name" value="met_pdase_I"/>
    <property type="match status" value="1"/>
</dbReference>
<evidence type="ECO:0000256" key="6">
    <source>
        <dbReference type="HAMAP-Rule" id="MF_01974"/>
    </source>
</evidence>
<feature type="binding site" evidence="6">
    <location>
        <position position="146"/>
    </location>
    <ligand>
        <name>a divalent metal cation</name>
        <dbReference type="ChEBI" id="CHEBI:60240"/>
        <label>2</label>
        <note>catalytic</note>
    </ligand>
</feature>
<keyword evidence="2 6" id="KW-0031">Aminopeptidase</keyword>
<keyword evidence="10" id="KW-1185">Reference proteome</keyword>
<reference evidence="9 10" key="1">
    <citation type="submission" date="2021-01" db="EMBL/GenBank/DDBJ databases">
        <title>Genomic Encyclopedia of Type Strains, Phase IV (KMG-IV): sequencing the most valuable type-strain genomes for metagenomic binning, comparative biology and taxonomic classification.</title>
        <authorList>
            <person name="Goeker M."/>
        </authorList>
    </citation>
    <scope>NUCLEOTIDE SEQUENCE [LARGE SCALE GENOMIC DNA]</scope>
    <source>
        <strain evidence="9 10">DSM 25890</strain>
    </source>
</reference>
<feature type="binding site" evidence="6">
    <location>
        <position position="273"/>
    </location>
    <ligand>
        <name>a divalent metal cation</name>
        <dbReference type="ChEBI" id="CHEBI:60240"/>
        <label>2</label>
        <note>catalytic</note>
    </ligand>
</feature>
<dbReference type="GO" id="GO:0004239">
    <property type="term" value="F:initiator methionyl aminopeptidase activity"/>
    <property type="evidence" value="ECO:0007669"/>
    <property type="project" value="UniProtKB-EC"/>
</dbReference>
<evidence type="ECO:0000256" key="3">
    <source>
        <dbReference type="ARBA" id="ARBA00022670"/>
    </source>
</evidence>
<dbReference type="PROSITE" id="PS00680">
    <property type="entry name" value="MAP_1"/>
    <property type="match status" value="1"/>
</dbReference>
<dbReference type="PANTHER" id="PTHR43330">
    <property type="entry name" value="METHIONINE AMINOPEPTIDASE"/>
    <property type="match status" value="1"/>
</dbReference>
<dbReference type="PRINTS" id="PR00599">
    <property type="entry name" value="MAPEPTIDASE"/>
</dbReference>
<evidence type="ECO:0000256" key="1">
    <source>
        <dbReference type="ARBA" id="ARBA00002521"/>
    </source>
</evidence>
<evidence type="ECO:0000256" key="2">
    <source>
        <dbReference type="ARBA" id="ARBA00022438"/>
    </source>
</evidence>
<dbReference type="SUPFAM" id="SSF55920">
    <property type="entry name" value="Creatinase/aminopeptidase"/>
    <property type="match status" value="1"/>
</dbReference>
<evidence type="ECO:0000256" key="4">
    <source>
        <dbReference type="ARBA" id="ARBA00022723"/>
    </source>
</evidence>
<dbReference type="PANTHER" id="PTHR43330:SF8">
    <property type="entry name" value="METHIONINE AMINOPEPTIDASE 1D, MITOCHONDRIAL"/>
    <property type="match status" value="1"/>
</dbReference>
<comment type="cofactor">
    <cofactor evidence="6">
        <name>Co(2+)</name>
        <dbReference type="ChEBI" id="CHEBI:48828"/>
    </cofactor>
    <cofactor evidence="6">
        <name>Zn(2+)</name>
        <dbReference type="ChEBI" id="CHEBI:29105"/>
    </cofactor>
    <cofactor evidence="6">
        <name>Mn(2+)</name>
        <dbReference type="ChEBI" id="CHEBI:29035"/>
    </cofactor>
    <cofactor evidence="6">
        <name>Fe(2+)</name>
        <dbReference type="ChEBI" id="CHEBI:29033"/>
    </cofactor>
    <text evidence="6">Binds 2 divalent metal cations per subunit. Has a high-affinity and a low affinity metal-binding site. The true nature of the physiological cofactor is under debate. The enzyme is active with cobalt, zinc, manganese or divalent iron ions. Most likely, methionine aminopeptidases function as mononuclear Fe(2+)-metalloproteases under physiological conditions, and the catalytically relevant metal-binding site has been assigned to the histidine-containing high-affinity site.</text>
</comment>
<feature type="binding site" evidence="6">
    <location>
        <position position="242"/>
    </location>
    <ligand>
        <name>a divalent metal cation</name>
        <dbReference type="ChEBI" id="CHEBI:60240"/>
        <label>2</label>
        <note>catalytic</note>
    </ligand>
</feature>
<accession>A0ABS2NRH4</accession>
<feature type="binding site" evidence="6">
    <location>
        <position position="209"/>
    </location>
    <ligand>
        <name>a divalent metal cation</name>
        <dbReference type="ChEBI" id="CHEBI:60240"/>
        <label>2</label>
        <note>catalytic</note>
    </ligand>
</feature>
<dbReference type="EMBL" id="JAFBEE010000013">
    <property type="protein sequence ID" value="MBM7615477.1"/>
    <property type="molecule type" value="Genomic_DNA"/>
</dbReference>
<proteinExistence type="inferred from homology"/>
<feature type="domain" description="Peptidase M24" evidence="8">
    <location>
        <begin position="52"/>
        <end position="280"/>
    </location>
</feature>
<dbReference type="Pfam" id="PF00557">
    <property type="entry name" value="Peptidase_M24"/>
    <property type="match status" value="1"/>
</dbReference>
<feature type="binding site" evidence="6">
    <location>
        <position position="273"/>
    </location>
    <ligand>
        <name>a divalent metal cation</name>
        <dbReference type="ChEBI" id="CHEBI:60240"/>
        <label>1</label>
    </ligand>
</feature>
<dbReference type="HAMAP" id="MF_01974">
    <property type="entry name" value="MetAP_1"/>
    <property type="match status" value="1"/>
</dbReference>
<dbReference type="InterPro" id="IPR002467">
    <property type="entry name" value="Pept_M24A_MAP1"/>
</dbReference>
<keyword evidence="4 6" id="KW-0479">Metal-binding</keyword>
<gene>
    <name evidence="6" type="primary">map</name>
    <name evidence="9" type="ORF">JOC73_002047</name>
</gene>
<evidence type="ECO:0000313" key="9">
    <source>
        <dbReference type="EMBL" id="MBM7615477.1"/>
    </source>
</evidence>
<feature type="binding site" evidence="6">
    <location>
        <position position="118"/>
    </location>
    <ligand>
        <name>substrate</name>
    </ligand>
</feature>
<keyword evidence="3 6" id="KW-0645">Protease</keyword>
<comment type="caution">
    <text evidence="9">The sequence shown here is derived from an EMBL/GenBank/DDBJ whole genome shotgun (WGS) entry which is preliminary data.</text>
</comment>
<keyword evidence="5 6" id="KW-0378">Hydrolase</keyword>
<sequence length="288" mass="32163">MVLISRNDPCWCGSGKKYKKCHMEKEEILLDYKNKGYRIPKQELIKTQEDIEGLRKSAAITKAILDMMEEKVKEGVTTNEINQWAHEYTMIHGGTPAPLGYNGYPKSVCTSINEVICHGIPEDRRLVEGDIVNIDVTTILDGYFADASRMYTIGNISEEARKIVQCAKECLQVGIDAVKPYMPFNVIGAAIEAHATKYGYSVVKDFGGHGIGLKFHEDPFIYHYDQGGKGMIMLPGMVFTIEPMINQGSYQCNILEDNWTAVTVDGGLSAQWEHTLLVTETGVEILTK</sequence>
<dbReference type="RefSeq" id="WP_204402737.1">
    <property type="nucleotide sequence ID" value="NZ_JAFBEE010000013.1"/>
</dbReference>
<dbReference type="InterPro" id="IPR036005">
    <property type="entry name" value="Creatinase/aminopeptidase-like"/>
</dbReference>